<comment type="caution">
    <text evidence="3">The sequence shown here is derived from an EMBL/GenBank/DDBJ whole genome shotgun (WGS) entry which is preliminary data.</text>
</comment>
<reference evidence="3" key="1">
    <citation type="submission" date="2023-07" db="EMBL/GenBank/DDBJ databases">
        <title>A chromosome-level genome assembly of Lolium multiflorum.</title>
        <authorList>
            <person name="Chen Y."/>
            <person name="Copetti D."/>
            <person name="Kolliker R."/>
            <person name="Studer B."/>
        </authorList>
    </citation>
    <scope>NUCLEOTIDE SEQUENCE</scope>
    <source>
        <strain evidence="3">02402/16</strain>
        <tissue evidence="3">Leaf</tissue>
    </source>
</reference>
<dbReference type="Gene3D" id="1.20.1280.50">
    <property type="match status" value="1"/>
</dbReference>
<dbReference type="InterPro" id="IPR005174">
    <property type="entry name" value="KIB1-4_b-propeller"/>
</dbReference>
<dbReference type="EMBL" id="JAUUTY010001816">
    <property type="protein sequence ID" value="KAK1551517.1"/>
    <property type="molecule type" value="Genomic_DNA"/>
</dbReference>
<sequence>MGLCLGKATSGPWRDLPPEISGEILSRLLSDDDCISYGAVCREWRLATRHQWLAVPWINLGNGTYQSIANGTVRHFPTPKWYRARTSFDNWVMYQHKGSGRCLLRAHFSASTQAIKVPSRYLERMACSVNDKYWAAHGKRARRTQPMDIDTYRGMKMVVCSSRLVVMRLHGYQFGMTAPNFRLAKYTNMLCFVPNQRRPTAWLPVISPYHHRPSEGSMDIAFYRGKTFALTLSGKLFCHDLFADVLDSYRERQAPLVDHVVEDRPALSFNSYLVVSSDKQKLLMVHWSRSITEDNGTTMDLRVFEADFSEGRWSELKKDLGGQVLFLSRNCSKALAAGSVKHYDHRFQRGNCVFVLGKEWARTWTRPAIFGNDTPSYCVYDMVSGETELVSLDGARNMSRSMSGWFFPSE</sequence>
<name>A0AAD8UVH5_LOLMU</name>
<keyword evidence="4" id="KW-1185">Reference proteome</keyword>
<dbReference type="SUPFAM" id="SSF81383">
    <property type="entry name" value="F-box domain"/>
    <property type="match status" value="1"/>
</dbReference>
<evidence type="ECO:0000313" key="3">
    <source>
        <dbReference type="EMBL" id="KAK1551517.1"/>
    </source>
</evidence>
<dbReference type="Pfam" id="PF03478">
    <property type="entry name" value="Beta-prop_KIB1-4"/>
    <property type="match status" value="1"/>
</dbReference>
<proteinExistence type="predicted"/>
<accession>A0AAD8UVH5</accession>
<evidence type="ECO:0000313" key="4">
    <source>
        <dbReference type="Proteomes" id="UP001231189"/>
    </source>
</evidence>
<dbReference type="InterPro" id="IPR036047">
    <property type="entry name" value="F-box-like_dom_sf"/>
</dbReference>
<dbReference type="Pfam" id="PF12937">
    <property type="entry name" value="F-box-like"/>
    <property type="match status" value="1"/>
</dbReference>
<dbReference type="PANTHER" id="PTHR33110">
    <property type="entry name" value="F-BOX/KELCH-REPEAT PROTEIN-RELATED"/>
    <property type="match status" value="1"/>
</dbReference>
<dbReference type="AlphaFoldDB" id="A0AAD8UVH5"/>
<evidence type="ECO:0000259" key="2">
    <source>
        <dbReference type="Pfam" id="PF12937"/>
    </source>
</evidence>
<dbReference type="Proteomes" id="UP001231189">
    <property type="component" value="Unassembled WGS sequence"/>
</dbReference>
<dbReference type="InterPro" id="IPR001810">
    <property type="entry name" value="F-box_dom"/>
</dbReference>
<evidence type="ECO:0000259" key="1">
    <source>
        <dbReference type="Pfam" id="PF03478"/>
    </source>
</evidence>
<feature type="domain" description="F-box" evidence="2">
    <location>
        <begin position="13"/>
        <end position="50"/>
    </location>
</feature>
<evidence type="ECO:0008006" key="5">
    <source>
        <dbReference type="Google" id="ProtNLM"/>
    </source>
</evidence>
<organism evidence="3 4">
    <name type="scientific">Lolium multiflorum</name>
    <name type="common">Italian ryegrass</name>
    <name type="synonym">Lolium perenne subsp. multiflorum</name>
    <dbReference type="NCBI Taxonomy" id="4521"/>
    <lineage>
        <taxon>Eukaryota</taxon>
        <taxon>Viridiplantae</taxon>
        <taxon>Streptophyta</taxon>
        <taxon>Embryophyta</taxon>
        <taxon>Tracheophyta</taxon>
        <taxon>Spermatophyta</taxon>
        <taxon>Magnoliopsida</taxon>
        <taxon>Liliopsida</taxon>
        <taxon>Poales</taxon>
        <taxon>Poaceae</taxon>
        <taxon>BOP clade</taxon>
        <taxon>Pooideae</taxon>
        <taxon>Poodae</taxon>
        <taxon>Poeae</taxon>
        <taxon>Poeae Chloroplast Group 2 (Poeae type)</taxon>
        <taxon>Loliodinae</taxon>
        <taxon>Loliinae</taxon>
        <taxon>Lolium</taxon>
    </lineage>
</organism>
<dbReference type="PANTHER" id="PTHR33110:SF90">
    <property type="entry name" value="F-BOX DOMAIN-CONTAINING PROTEIN"/>
    <property type="match status" value="1"/>
</dbReference>
<gene>
    <name evidence="3" type="ORF">QYE76_017209</name>
</gene>
<feature type="domain" description="KIB1-4 beta-propeller" evidence="1">
    <location>
        <begin position="72"/>
        <end position="381"/>
    </location>
</feature>
<protein>
    <recommendedName>
        <fullName evidence="5">F-box domain-containing protein</fullName>
    </recommendedName>
</protein>